<dbReference type="InterPro" id="IPR050319">
    <property type="entry name" value="ABC_transp_ATP-bind"/>
</dbReference>
<evidence type="ECO:0000313" key="5">
    <source>
        <dbReference type="EMBL" id="HFQ78968.1"/>
    </source>
</evidence>
<accession>A0A832AV27</accession>
<dbReference type="SMART" id="SM00382">
    <property type="entry name" value="AAA"/>
    <property type="match status" value="1"/>
</dbReference>
<keyword evidence="1" id="KW-0813">Transport</keyword>
<dbReference type="CDD" id="cd03257">
    <property type="entry name" value="ABC_NikE_OppD_transporters"/>
    <property type="match status" value="1"/>
</dbReference>
<dbReference type="GO" id="GO:0005524">
    <property type="term" value="F:ATP binding"/>
    <property type="evidence" value="ECO:0007669"/>
    <property type="project" value="UniProtKB-KW"/>
</dbReference>
<dbReference type="PANTHER" id="PTHR43776:SF8">
    <property type="entry name" value="ABC TRANSPORTER, ATP-BINDING PROTEIN"/>
    <property type="match status" value="1"/>
</dbReference>
<dbReference type="InterPro" id="IPR003593">
    <property type="entry name" value="AAA+_ATPase"/>
</dbReference>
<dbReference type="Pfam" id="PF00005">
    <property type="entry name" value="ABC_tran"/>
    <property type="match status" value="1"/>
</dbReference>
<evidence type="ECO:0000256" key="2">
    <source>
        <dbReference type="ARBA" id="ARBA00022741"/>
    </source>
</evidence>
<feature type="domain" description="ABC transporter" evidence="4">
    <location>
        <begin position="13"/>
        <end position="263"/>
    </location>
</feature>
<dbReference type="EMBL" id="DTAU01000093">
    <property type="protein sequence ID" value="HFQ78968.1"/>
    <property type="molecule type" value="Genomic_DNA"/>
</dbReference>
<dbReference type="PANTHER" id="PTHR43776">
    <property type="entry name" value="TRANSPORT ATP-BINDING PROTEIN"/>
    <property type="match status" value="1"/>
</dbReference>
<gene>
    <name evidence="5" type="ORF">ENT99_04610</name>
</gene>
<dbReference type="GO" id="GO:0015833">
    <property type="term" value="P:peptide transport"/>
    <property type="evidence" value="ECO:0007669"/>
    <property type="project" value="InterPro"/>
</dbReference>
<organism evidence="5">
    <name type="scientific">Ignisphaera aggregans</name>
    <dbReference type="NCBI Taxonomy" id="334771"/>
    <lineage>
        <taxon>Archaea</taxon>
        <taxon>Thermoproteota</taxon>
        <taxon>Thermoprotei</taxon>
        <taxon>Desulfurococcales</taxon>
        <taxon>Desulfurococcaceae</taxon>
        <taxon>Ignisphaera</taxon>
    </lineage>
</organism>
<dbReference type="InterPro" id="IPR003439">
    <property type="entry name" value="ABC_transporter-like_ATP-bd"/>
</dbReference>
<dbReference type="PROSITE" id="PS00211">
    <property type="entry name" value="ABC_TRANSPORTER_1"/>
    <property type="match status" value="1"/>
</dbReference>
<dbReference type="GO" id="GO:0016887">
    <property type="term" value="F:ATP hydrolysis activity"/>
    <property type="evidence" value="ECO:0007669"/>
    <property type="project" value="InterPro"/>
</dbReference>
<dbReference type="InterPro" id="IPR017871">
    <property type="entry name" value="ABC_transporter-like_CS"/>
</dbReference>
<evidence type="ECO:0000259" key="4">
    <source>
        <dbReference type="PROSITE" id="PS50893"/>
    </source>
</evidence>
<dbReference type="PROSITE" id="PS50893">
    <property type="entry name" value="ABC_TRANSPORTER_2"/>
    <property type="match status" value="1"/>
</dbReference>
<dbReference type="InterPro" id="IPR027417">
    <property type="entry name" value="P-loop_NTPase"/>
</dbReference>
<dbReference type="SUPFAM" id="SSF52540">
    <property type="entry name" value="P-loop containing nucleoside triphosphate hydrolases"/>
    <property type="match status" value="1"/>
</dbReference>
<evidence type="ECO:0000256" key="1">
    <source>
        <dbReference type="ARBA" id="ARBA00022448"/>
    </source>
</evidence>
<protein>
    <submittedName>
        <fullName evidence="5">ABC transporter ATP-binding protein</fullName>
    </submittedName>
</protein>
<dbReference type="GO" id="GO:0055085">
    <property type="term" value="P:transmembrane transport"/>
    <property type="evidence" value="ECO:0007669"/>
    <property type="project" value="UniProtKB-ARBA"/>
</dbReference>
<dbReference type="AlphaFoldDB" id="A0A832AV27"/>
<proteinExistence type="predicted"/>
<dbReference type="NCBIfam" id="TIGR01727">
    <property type="entry name" value="oligo_HPY"/>
    <property type="match status" value="1"/>
</dbReference>
<name>A0A832AV27_9CREN</name>
<reference evidence="5" key="1">
    <citation type="journal article" date="2020" name="mSystems">
        <title>Genome- and Community-Level Interaction Insights into Carbon Utilization and Element Cycling Functions of Hydrothermarchaeota in Hydrothermal Sediment.</title>
        <authorList>
            <person name="Zhou Z."/>
            <person name="Liu Y."/>
            <person name="Xu W."/>
            <person name="Pan J."/>
            <person name="Luo Z.H."/>
            <person name="Li M."/>
        </authorList>
    </citation>
    <scope>NUCLEOTIDE SEQUENCE</scope>
    <source>
        <strain evidence="5">SpSt-629</strain>
    </source>
</reference>
<dbReference type="Pfam" id="PF08352">
    <property type="entry name" value="oligo_HPY"/>
    <property type="match status" value="1"/>
</dbReference>
<dbReference type="FunFam" id="3.40.50.300:FF:000016">
    <property type="entry name" value="Oligopeptide ABC transporter ATP-binding component"/>
    <property type="match status" value="1"/>
</dbReference>
<dbReference type="InterPro" id="IPR013563">
    <property type="entry name" value="Oligopep_ABC_C"/>
</dbReference>
<keyword evidence="3 5" id="KW-0067">ATP-binding</keyword>
<keyword evidence="2" id="KW-0547">Nucleotide-binding</keyword>
<evidence type="ECO:0000256" key="3">
    <source>
        <dbReference type="ARBA" id="ARBA00022840"/>
    </source>
</evidence>
<sequence>MQKNNDQEKNDILVVEDIKVWYPIRKLFSIIGYIRAVDGVSFNIKRGEITAIVGESGCGKSTLAKTIVGLIPITSGRIVFDGVDITKIPRTQIRRWYSRQVGYVQQDPYGAMPPFMNIKSILEEPMKIHGVSKQERIEKVYNILMEVGLTPPGDFTNKYPHMLSGGQLQRVAIARALVLRPKLVVADEPVSMLDASVRIEILTLFKELKEKYNLSVIYITHDFATAKYFSDNIIVMYAGQFVEKGLSMEVIHSPKHPYTRALLSVLPDPDPRNRSIMRKTLPGEPPSLINPPSGCRFYPRCPQAMDKCRNQEPPMVQLKTNIQVKCWLYA</sequence>
<comment type="caution">
    <text evidence="5">The sequence shown here is derived from an EMBL/GenBank/DDBJ whole genome shotgun (WGS) entry which is preliminary data.</text>
</comment>
<dbReference type="Gene3D" id="3.40.50.300">
    <property type="entry name" value="P-loop containing nucleotide triphosphate hydrolases"/>
    <property type="match status" value="1"/>
</dbReference>